<keyword evidence="1" id="KW-0106">Calcium</keyword>
<feature type="domain" description="EF-hand" evidence="3">
    <location>
        <begin position="323"/>
        <end position="354"/>
    </location>
</feature>
<organism evidence="4 5">
    <name type="scientific">Trypanosoma rangeli SC58</name>
    <dbReference type="NCBI Taxonomy" id="429131"/>
    <lineage>
        <taxon>Eukaryota</taxon>
        <taxon>Discoba</taxon>
        <taxon>Euglenozoa</taxon>
        <taxon>Kinetoplastea</taxon>
        <taxon>Metakinetoplastina</taxon>
        <taxon>Trypanosomatida</taxon>
        <taxon>Trypanosomatidae</taxon>
        <taxon>Trypanosoma</taxon>
        <taxon>Herpetosoma</taxon>
    </lineage>
</organism>
<sequence length="400" mass="43333">MQSDFASSELPLQERKQQLQSGKAEEAVKQKPCFSEDEMLRLAQRYFISPAVAKEAYEVFLQYCTMEKQLLQRQRGVTMASSVPPRRVTEVNTALSPTAVREDGGGDMPHGEKTAAATVEGKKEEGRIDTATTWTSALVSGKHTLPADGQRQQEGGEGATGPDAEKGADQEATLGVEGLQQFLNDLGMRMSGMEVADLVHGLNDDPIDFVLWRRAMGAAAAAAAEAEAQASAVGGSSAGQGAATKAATSIKAGTSRRKDNSAVTNSGKEAQSESAWGSDRRRELSVSLSKTSVRDGVTFSLFLFILSHVLLEKEDNMEMRDCEVRDLFYLVDTDQDGVVSVRDIQTVIRRLMDEGAAAEDRDLQKLYAMDMTELEAALAECDVDDDGRVTLEDMYGVLRS</sequence>
<dbReference type="Proteomes" id="UP000031737">
    <property type="component" value="Unassembled WGS sequence"/>
</dbReference>
<dbReference type="EMBL" id="AUPL01003854">
    <property type="protein sequence ID" value="ESL08443.1"/>
    <property type="molecule type" value="Genomic_DNA"/>
</dbReference>
<accession>A0A061IZ59</accession>
<dbReference type="SUPFAM" id="SSF47473">
    <property type="entry name" value="EF-hand"/>
    <property type="match status" value="1"/>
</dbReference>
<dbReference type="Gene3D" id="1.10.238.10">
    <property type="entry name" value="EF-hand"/>
    <property type="match status" value="1"/>
</dbReference>
<feature type="compositionally biased region" description="Basic and acidic residues" evidence="2">
    <location>
        <begin position="12"/>
        <end position="29"/>
    </location>
</feature>
<dbReference type="Pfam" id="PF13499">
    <property type="entry name" value="EF-hand_7"/>
    <property type="match status" value="1"/>
</dbReference>
<comment type="caution">
    <text evidence="4">The sequence shown here is derived from an EMBL/GenBank/DDBJ whole genome shotgun (WGS) entry which is preliminary data.</text>
</comment>
<gene>
    <name evidence="4" type="ORF">TRSC58_03854</name>
</gene>
<dbReference type="OrthoDB" id="26525at2759"/>
<reference evidence="4 5" key="1">
    <citation type="submission" date="2013-07" db="EMBL/GenBank/DDBJ databases">
        <authorList>
            <person name="Stoco P.H."/>
            <person name="Wagner G."/>
            <person name="Gerber A."/>
            <person name="Zaha A."/>
            <person name="Thompson C."/>
            <person name="Bartholomeu D.C."/>
            <person name="Luckemeyer D.D."/>
            <person name="Bahia D."/>
            <person name="Loreto E."/>
            <person name="Prestes E.B."/>
            <person name="Lima F.M."/>
            <person name="Rodrigues-Luiz G."/>
            <person name="Vallejo G.A."/>
            <person name="Filho J.F."/>
            <person name="Monteiro K.M."/>
            <person name="Tyler K.M."/>
            <person name="de Almeida L.G."/>
            <person name="Ortiz M.F."/>
            <person name="Siervo M.A."/>
            <person name="de Moraes M.H."/>
            <person name="Cunha O.L."/>
            <person name="Mendonca-Neto R."/>
            <person name="Silva R."/>
            <person name="Teixeira S.M."/>
            <person name="Murta S.M."/>
            <person name="Sincero T.C."/>
            <person name="Mendes T.A."/>
            <person name="Urmenyi T.P."/>
            <person name="Silva V.G."/>
            <person name="da Rocha W.D."/>
            <person name="Andersson B."/>
            <person name="Romanha A.J."/>
            <person name="Steindel M."/>
            <person name="de Vasconcelos A.T."/>
            <person name="Grisard E.C."/>
        </authorList>
    </citation>
    <scope>NUCLEOTIDE SEQUENCE [LARGE SCALE GENOMIC DNA]</scope>
    <source>
        <strain evidence="4 5">SC58</strain>
    </source>
</reference>
<keyword evidence="5" id="KW-1185">Reference proteome</keyword>
<feature type="compositionally biased region" description="Polar residues" evidence="2">
    <location>
        <begin position="261"/>
        <end position="275"/>
    </location>
</feature>
<dbReference type="PROSITE" id="PS50222">
    <property type="entry name" value="EF_HAND_2"/>
    <property type="match status" value="1"/>
</dbReference>
<feature type="region of interest" description="Disordered" evidence="2">
    <location>
        <begin position="141"/>
        <end position="167"/>
    </location>
</feature>
<evidence type="ECO:0000256" key="2">
    <source>
        <dbReference type="SAM" id="MobiDB-lite"/>
    </source>
</evidence>
<name>A0A061IZ59_TRYRA</name>
<feature type="region of interest" description="Disordered" evidence="2">
    <location>
        <begin position="1"/>
        <end position="30"/>
    </location>
</feature>
<dbReference type="InterPro" id="IPR002048">
    <property type="entry name" value="EF_hand_dom"/>
</dbReference>
<dbReference type="InterPro" id="IPR011992">
    <property type="entry name" value="EF-hand-dom_pair"/>
</dbReference>
<dbReference type="VEuPathDB" id="TriTrypDB:TRSC58_03854"/>
<evidence type="ECO:0000313" key="4">
    <source>
        <dbReference type="EMBL" id="ESL08443.1"/>
    </source>
</evidence>
<evidence type="ECO:0000259" key="3">
    <source>
        <dbReference type="PROSITE" id="PS50222"/>
    </source>
</evidence>
<dbReference type="AlphaFoldDB" id="A0A061IZ59"/>
<evidence type="ECO:0000313" key="5">
    <source>
        <dbReference type="Proteomes" id="UP000031737"/>
    </source>
</evidence>
<dbReference type="GO" id="GO:0005509">
    <property type="term" value="F:calcium ion binding"/>
    <property type="evidence" value="ECO:0007669"/>
    <property type="project" value="InterPro"/>
</dbReference>
<protein>
    <recommendedName>
        <fullName evidence="3">EF-hand domain-containing protein</fullName>
    </recommendedName>
</protein>
<evidence type="ECO:0000256" key="1">
    <source>
        <dbReference type="ARBA" id="ARBA00022837"/>
    </source>
</evidence>
<dbReference type="PROSITE" id="PS00018">
    <property type="entry name" value="EF_HAND_1"/>
    <property type="match status" value="2"/>
</dbReference>
<feature type="region of interest" description="Disordered" evidence="2">
    <location>
        <begin position="247"/>
        <end position="276"/>
    </location>
</feature>
<proteinExistence type="predicted"/>
<dbReference type="InterPro" id="IPR018247">
    <property type="entry name" value="EF_Hand_1_Ca_BS"/>
</dbReference>